<evidence type="ECO:0000259" key="6">
    <source>
        <dbReference type="Pfam" id="PF00501"/>
    </source>
</evidence>
<dbReference type="GO" id="GO:0031956">
    <property type="term" value="F:medium-chain fatty acid-CoA ligase activity"/>
    <property type="evidence" value="ECO:0007669"/>
    <property type="project" value="TreeGrafter"/>
</dbReference>
<keyword evidence="2 8" id="KW-0436">Ligase</keyword>
<dbReference type="Proteomes" id="UP000231644">
    <property type="component" value="Unassembled WGS sequence"/>
</dbReference>
<gene>
    <name evidence="8" type="ORF">SAMN05421762_3462</name>
</gene>
<dbReference type="RefSeq" id="WP_093454441.1">
    <property type="nucleotide sequence ID" value="NZ_FNZG01000005.1"/>
</dbReference>
<organism evidence="8 9">
    <name type="scientific">Pseudooceanicola nitratireducens</name>
    <dbReference type="NCBI Taxonomy" id="517719"/>
    <lineage>
        <taxon>Bacteria</taxon>
        <taxon>Pseudomonadati</taxon>
        <taxon>Pseudomonadota</taxon>
        <taxon>Alphaproteobacteria</taxon>
        <taxon>Rhodobacterales</taxon>
        <taxon>Paracoccaceae</taxon>
        <taxon>Pseudooceanicola</taxon>
    </lineage>
</organism>
<dbReference type="PANTHER" id="PTHR43201">
    <property type="entry name" value="ACYL-COA SYNTHETASE"/>
    <property type="match status" value="1"/>
</dbReference>
<evidence type="ECO:0000256" key="3">
    <source>
        <dbReference type="ARBA" id="ARBA00051915"/>
    </source>
</evidence>
<dbReference type="InterPro" id="IPR042099">
    <property type="entry name" value="ANL_N_sf"/>
</dbReference>
<evidence type="ECO:0000256" key="1">
    <source>
        <dbReference type="ARBA" id="ARBA00006432"/>
    </source>
</evidence>
<dbReference type="Pfam" id="PF13193">
    <property type="entry name" value="AMP-binding_C"/>
    <property type="match status" value="1"/>
</dbReference>
<dbReference type="OrthoDB" id="9803968at2"/>
<dbReference type="NCBIfam" id="NF004837">
    <property type="entry name" value="PRK06187.1"/>
    <property type="match status" value="1"/>
</dbReference>
<dbReference type="Gene3D" id="3.40.50.12780">
    <property type="entry name" value="N-terminal domain of ligase-like"/>
    <property type="match status" value="1"/>
</dbReference>
<feature type="domain" description="AMP-binding enzyme C-terminal" evidence="7">
    <location>
        <begin position="434"/>
        <end position="510"/>
    </location>
</feature>
<dbReference type="InterPro" id="IPR025110">
    <property type="entry name" value="AMP-bd_C"/>
</dbReference>
<accession>A0A1I1Q2D7</accession>
<comment type="similarity">
    <text evidence="1">Belongs to the ATP-dependent AMP-binding enzyme family.</text>
</comment>
<evidence type="ECO:0000313" key="8">
    <source>
        <dbReference type="EMBL" id="SFD16199.1"/>
    </source>
</evidence>
<dbReference type="GO" id="GO:0006631">
    <property type="term" value="P:fatty acid metabolic process"/>
    <property type="evidence" value="ECO:0007669"/>
    <property type="project" value="TreeGrafter"/>
</dbReference>
<dbReference type="InterPro" id="IPR000873">
    <property type="entry name" value="AMP-dep_synth/lig_dom"/>
</dbReference>
<feature type="domain" description="AMP-dependent synthetase/ligase" evidence="6">
    <location>
        <begin position="10"/>
        <end position="384"/>
    </location>
</feature>
<dbReference type="SUPFAM" id="SSF56801">
    <property type="entry name" value="Acetyl-CoA synthetase-like"/>
    <property type="match status" value="1"/>
</dbReference>
<evidence type="ECO:0000256" key="2">
    <source>
        <dbReference type="ARBA" id="ARBA00022598"/>
    </source>
</evidence>
<evidence type="ECO:0000313" key="9">
    <source>
        <dbReference type="Proteomes" id="UP000231644"/>
    </source>
</evidence>
<evidence type="ECO:0000256" key="4">
    <source>
        <dbReference type="ARBA" id="ARBA00066616"/>
    </source>
</evidence>
<sequence>MNRFPDLIRKYAFKHPDKKATHFEGRDFTYAQFRDRIQAMGQVLADKGVKPGDRVAYLGQNSHWLVEMYYVPCVIGGILVPLNYRLSEDEMVDVIADCTPQVLVVDRHFVPRAAALMDRCPSLKHLIFADWDDTAEDLPSGTPSYDALIAATPKVADDAFDDRASHSNDTMIIFYTSGTTGVPKGVMLSHANLLVNATGSGHLYGYVDTDVLLLSGPLFHLGTGSRVYTAIAYGTTMVIQPRFEVEETMRMIQDQRITTMTLVPTMLAMIMDHPRFSDFDFSSIRCLTYGASPMPLALMERALDAIPGIVFCQGYGMTETSPVLTVLTPADHMPGNPMIGKLGTVGKPVVYADVRIVDENDNPVPTGQSGEVIIRGPQVMNGYWNRPEDTAQALRGGFYHTGDAGFLDEDGYLTLVGRTKEMIISGGENVYPIETENALSKHPAVAQAAVIGVPHEKWGEMVYAVVALHDGKEASEEDLIAFCRQKIADYKAPRGVTIWDGALPLSPTNKIDKKAIRAAVLAARTERQNA</sequence>
<dbReference type="PROSITE" id="PS00455">
    <property type="entry name" value="AMP_BINDING"/>
    <property type="match status" value="1"/>
</dbReference>
<dbReference type="EC" id="6.2.1.44" evidence="4"/>
<dbReference type="PANTHER" id="PTHR43201:SF32">
    <property type="entry name" value="2-SUCCINYLBENZOATE--COA LIGASE, CHLOROPLASTIC_PEROXISOMAL"/>
    <property type="match status" value="1"/>
</dbReference>
<protein>
    <recommendedName>
        <fullName evidence="5">3-methylmercaptopropionyl-CoA ligase</fullName>
        <ecNumber evidence="4">6.2.1.44</ecNumber>
    </recommendedName>
</protein>
<keyword evidence="9" id="KW-1185">Reference proteome</keyword>
<reference evidence="8 9" key="1">
    <citation type="submission" date="2016-10" db="EMBL/GenBank/DDBJ databases">
        <authorList>
            <person name="de Groot N.N."/>
        </authorList>
    </citation>
    <scope>NUCLEOTIDE SEQUENCE [LARGE SCALE GENOMIC DNA]</scope>
    <source>
        <strain evidence="8 9">DSM 29619</strain>
    </source>
</reference>
<comment type="catalytic activity">
    <reaction evidence="3">
        <text>3-(methylsulfanyl)propanoate + ATP + CoA = 3-(methylsulfanyl)propanoyl-CoA + AMP + diphosphate</text>
        <dbReference type="Rhea" id="RHEA:43052"/>
        <dbReference type="ChEBI" id="CHEBI:30616"/>
        <dbReference type="ChEBI" id="CHEBI:33019"/>
        <dbReference type="ChEBI" id="CHEBI:49016"/>
        <dbReference type="ChEBI" id="CHEBI:57287"/>
        <dbReference type="ChEBI" id="CHEBI:82815"/>
        <dbReference type="ChEBI" id="CHEBI:456215"/>
        <dbReference type="EC" id="6.2.1.44"/>
    </reaction>
    <physiologicalReaction direction="left-to-right" evidence="3">
        <dbReference type="Rhea" id="RHEA:43053"/>
    </physiologicalReaction>
</comment>
<evidence type="ECO:0000256" key="5">
    <source>
        <dbReference type="ARBA" id="ARBA00067668"/>
    </source>
</evidence>
<dbReference type="EMBL" id="FOLX01000002">
    <property type="protein sequence ID" value="SFD16199.1"/>
    <property type="molecule type" value="Genomic_DNA"/>
</dbReference>
<dbReference type="AlphaFoldDB" id="A0A1I1Q2D7"/>
<dbReference type="FunFam" id="3.30.300.30:FF:000008">
    <property type="entry name" value="2,3-dihydroxybenzoate-AMP ligase"/>
    <property type="match status" value="1"/>
</dbReference>
<dbReference type="Gene3D" id="3.30.300.30">
    <property type="match status" value="1"/>
</dbReference>
<dbReference type="CDD" id="cd17631">
    <property type="entry name" value="FACL_FadD13-like"/>
    <property type="match status" value="1"/>
</dbReference>
<dbReference type="InterPro" id="IPR045851">
    <property type="entry name" value="AMP-bd_C_sf"/>
</dbReference>
<dbReference type="STRING" id="517719.SAMN05421762_3462"/>
<dbReference type="Pfam" id="PF00501">
    <property type="entry name" value="AMP-binding"/>
    <property type="match status" value="1"/>
</dbReference>
<evidence type="ECO:0000259" key="7">
    <source>
        <dbReference type="Pfam" id="PF13193"/>
    </source>
</evidence>
<proteinExistence type="inferred from homology"/>
<dbReference type="InterPro" id="IPR020845">
    <property type="entry name" value="AMP-binding_CS"/>
</dbReference>
<name>A0A1I1Q2D7_9RHOB</name>